<dbReference type="EMBL" id="CAEZTT010000034">
    <property type="protein sequence ID" value="CAB4573402.1"/>
    <property type="molecule type" value="Genomic_DNA"/>
</dbReference>
<feature type="domain" description="Bacteriophage T5 Orf172 DNA-binding" evidence="1">
    <location>
        <begin position="36"/>
        <end position="117"/>
    </location>
</feature>
<dbReference type="Pfam" id="PF10544">
    <property type="entry name" value="T5orf172"/>
    <property type="match status" value="1"/>
</dbReference>
<proteinExistence type="predicted"/>
<protein>
    <submittedName>
        <fullName evidence="2">Unannotated protein</fullName>
    </submittedName>
</protein>
<dbReference type="SMART" id="SM00974">
    <property type="entry name" value="T5orf172"/>
    <property type="match status" value="1"/>
</dbReference>
<organism evidence="2">
    <name type="scientific">freshwater metagenome</name>
    <dbReference type="NCBI Taxonomy" id="449393"/>
    <lineage>
        <taxon>unclassified sequences</taxon>
        <taxon>metagenomes</taxon>
        <taxon>ecological metagenomes</taxon>
    </lineage>
</organism>
<accession>A0A6J6EAD4</accession>
<dbReference type="AlphaFoldDB" id="A0A6J6EAD4"/>
<dbReference type="InterPro" id="IPR018306">
    <property type="entry name" value="Phage_T5_Orf172_DNA-bd"/>
</dbReference>
<name>A0A6J6EAD4_9ZZZZ</name>
<gene>
    <name evidence="2" type="ORF">UFOPK1726_00425</name>
</gene>
<evidence type="ECO:0000313" key="2">
    <source>
        <dbReference type="EMBL" id="CAB4573402.1"/>
    </source>
</evidence>
<reference evidence="2" key="1">
    <citation type="submission" date="2020-05" db="EMBL/GenBank/DDBJ databases">
        <authorList>
            <person name="Chiriac C."/>
            <person name="Salcher M."/>
            <person name="Ghai R."/>
            <person name="Kavagutti S V."/>
        </authorList>
    </citation>
    <scope>NUCLEOTIDE SEQUENCE</scope>
</reference>
<evidence type="ECO:0000259" key="1">
    <source>
        <dbReference type="SMART" id="SM00974"/>
    </source>
</evidence>
<sequence length="135" mass="15526">MLATTLALIEAMPVEGDDKMVATVEEEGFIYCMSDTYAPGRVKVGMTRRSINERLEEANRGDTWKLTNYVVNYHRKVDNPLEKERIVHKAMKEWRIRADREFFKLEPAAAIEIIERVLSGDTMYGIEKIEEEGGV</sequence>